<dbReference type="Proteomes" id="UP001562357">
    <property type="component" value="Unassembled WGS sequence"/>
</dbReference>
<reference evidence="2" key="1">
    <citation type="submission" date="2024-06" db="EMBL/GenBank/DDBJ databases">
        <title>Draft Genome Sequences of Epichloe bromicola Strains Isolated from Elymus ciliaris.</title>
        <authorList>
            <consortium name="Epichloe bromicola genome sequencing consortium"/>
            <person name="Miura A."/>
            <person name="Imano S."/>
            <person name="Ashida A."/>
            <person name="Sato I."/>
            <person name="Chiba S."/>
            <person name="Tanaka A."/>
            <person name="Camagna M."/>
            <person name="Takemoto D."/>
        </authorList>
    </citation>
    <scope>NUCLEOTIDE SEQUENCE [LARGE SCALE GENOMIC DNA]</scope>
    <source>
        <strain evidence="2">DP</strain>
    </source>
</reference>
<evidence type="ECO:0000313" key="2">
    <source>
        <dbReference type="Proteomes" id="UP001562357"/>
    </source>
</evidence>
<gene>
    <name evidence="1" type="primary">g2709</name>
    <name evidence="1" type="ORF">EsDP_00002709</name>
</gene>
<comment type="caution">
    <text evidence="1">The sequence shown here is derived from an EMBL/GenBank/DDBJ whole genome shotgun (WGS) entry which is preliminary data.</text>
</comment>
<evidence type="ECO:0000313" key="1">
    <source>
        <dbReference type="EMBL" id="GAB0134332.1"/>
    </source>
</evidence>
<name>A0ABQ0CM36_9HYPO</name>
<proteinExistence type="predicted"/>
<keyword evidence="2" id="KW-1185">Reference proteome</keyword>
<evidence type="ECO:0008006" key="3">
    <source>
        <dbReference type="Google" id="ProtNLM"/>
    </source>
</evidence>
<protein>
    <recommendedName>
        <fullName evidence="3">BTB domain-containing protein</fullName>
    </recommendedName>
</protein>
<dbReference type="EMBL" id="BAAFGZ010000076">
    <property type="protein sequence ID" value="GAB0134332.1"/>
    <property type="molecule type" value="Genomic_DNA"/>
</dbReference>
<organism evidence="1 2">
    <name type="scientific">Epichloe bromicola</name>
    <dbReference type="NCBI Taxonomy" id="79588"/>
    <lineage>
        <taxon>Eukaryota</taxon>
        <taxon>Fungi</taxon>
        <taxon>Dikarya</taxon>
        <taxon>Ascomycota</taxon>
        <taxon>Pezizomycotina</taxon>
        <taxon>Sordariomycetes</taxon>
        <taxon>Hypocreomycetidae</taxon>
        <taxon>Hypocreales</taxon>
        <taxon>Clavicipitaceae</taxon>
        <taxon>Epichloe</taxon>
    </lineage>
</organism>
<sequence length="280" mass="31931">MKSFNHVSSAIRIASSPLVEFSVSCTDGVKIHREALSDRFPELSELFQTDQTDKDFETVAESFGFDTKSNQFSWGPQRLDTFALFIQFVYTGEYTDMEPGSIAFEAGHPCDTIDGQLVSMREKTRTYLLKKYGQIFPHFYDQASHQIVSSSPDNTAWDSYACLFGRHLAVFRFAKNRNLVTLCSFAVYKVQQLLLRLICYYEIVNQVVQFLSNFLGLIINEDDDCDMVATVAHFAACYADRFWANLQFRQLIGSNKHLCYVFIDAVVNGAPKIVKEEPCE</sequence>
<accession>A0ABQ0CM36</accession>